<dbReference type="Pfam" id="PF05979">
    <property type="entry name" value="DUF896"/>
    <property type="match status" value="1"/>
</dbReference>
<reference evidence="5" key="1">
    <citation type="submission" date="2016-01" db="EMBL/GenBank/DDBJ databases">
        <authorList>
            <person name="Mitreva M."/>
            <person name="Pepin K.H."/>
            <person name="Mihindukulasuriya K.A."/>
            <person name="Fulton R."/>
            <person name="Fronick C."/>
            <person name="O'Laughlin M."/>
            <person name="Miner T."/>
            <person name="Herter B."/>
            <person name="Rosa B.A."/>
            <person name="Cordes M."/>
            <person name="Tomlinson C."/>
            <person name="Wollam A."/>
            <person name="Palsikar V.B."/>
            <person name="Mardis E.R."/>
            <person name="Wilson R.K."/>
        </authorList>
    </citation>
    <scope>NUCLEOTIDE SEQUENCE [LARGE SCALE GENOMIC DNA]</scope>
    <source>
        <strain evidence="5">DNF00729</strain>
    </source>
</reference>
<dbReference type="GO" id="GO:0005737">
    <property type="term" value="C:cytoplasm"/>
    <property type="evidence" value="ECO:0007669"/>
    <property type="project" value="UniProtKB-SubCell"/>
</dbReference>
<dbReference type="STRING" id="755172.HMPREF1863_00466"/>
<organism evidence="4 5">
    <name type="scientific">Aedoeadaptatus coxii</name>
    <dbReference type="NCBI Taxonomy" id="755172"/>
    <lineage>
        <taxon>Bacteria</taxon>
        <taxon>Bacillati</taxon>
        <taxon>Bacillota</taxon>
        <taxon>Tissierellia</taxon>
        <taxon>Tissierellales</taxon>
        <taxon>Peptoniphilaceae</taxon>
        <taxon>Aedoeadaptatus</taxon>
    </lineage>
</organism>
<comment type="similarity">
    <text evidence="2">Belongs to the UPF0291 family.</text>
</comment>
<dbReference type="PANTHER" id="PTHR37300:SF1">
    <property type="entry name" value="UPF0291 PROTEIN YNZC"/>
    <property type="match status" value="1"/>
</dbReference>
<evidence type="ECO:0000256" key="2">
    <source>
        <dbReference type="HAMAP-Rule" id="MF_01103"/>
    </source>
</evidence>
<accession>A0A134AHT8</accession>
<gene>
    <name evidence="4" type="ORF">HMPREF1863_00466</name>
</gene>
<comment type="caution">
    <text evidence="4">The sequence shown here is derived from an EMBL/GenBank/DDBJ whole genome shotgun (WGS) entry which is preliminary data.</text>
</comment>
<dbReference type="PATRIC" id="fig|755172.3.peg.447"/>
<dbReference type="HAMAP" id="MF_01103">
    <property type="entry name" value="UPF0291"/>
    <property type="match status" value="1"/>
</dbReference>
<dbReference type="InterPro" id="IPR009242">
    <property type="entry name" value="DUF896"/>
</dbReference>
<feature type="compositionally biased region" description="Basic and acidic residues" evidence="3">
    <location>
        <begin position="61"/>
        <end position="78"/>
    </location>
</feature>
<sequence>MIDYLPRINELAKLAKERELTPEEMEERDRLRKAYLKEFRKGFREQLLNTKVVDEEGNDITPEKLKKAKEERAKNQED</sequence>
<dbReference type="AlphaFoldDB" id="A0A134AHT8"/>
<proteinExistence type="inferred from homology"/>
<comment type="subcellular location">
    <subcellularLocation>
        <location evidence="2">Cytoplasm</location>
    </subcellularLocation>
</comment>
<dbReference type="Proteomes" id="UP000070442">
    <property type="component" value="Unassembled WGS sequence"/>
</dbReference>
<feature type="region of interest" description="Disordered" evidence="3">
    <location>
        <begin position="54"/>
        <end position="78"/>
    </location>
</feature>
<evidence type="ECO:0000256" key="1">
    <source>
        <dbReference type="ARBA" id="ARBA00022490"/>
    </source>
</evidence>
<dbReference type="OrthoDB" id="390105at2"/>
<name>A0A134AHT8_9FIRM</name>
<dbReference type="Gene3D" id="1.10.287.540">
    <property type="entry name" value="Helix hairpin bin"/>
    <property type="match status" value="1"/>
</dbReference>
<evidence type="ECO:0000313" key="5">
    <source>
        <dbReference type="Proteomes" id="UP000070442"/>
    </source>
</evidence>
<evidence type="ECO:0000313" key="4">
    <source>
        <dbReference type="EMBL" id="KXB67282.1"/>
    </source>
</evidence>
<keyword evidence="5" id="KW-1185">Reference proteome</keyword>
<keyword evidence="1 2" id="KW-0963">Cytoplasm</keyword>
<evidence type="ECO:0000256" key="3">
    <source>
        <dbReference type="SAM" id="MobiDB-lite"/>
    </source>
</evidence>
<dbReference type="SUPFAM" id="SSF158221">
    <property type="entry name" value="YnzC-like"/>
    <property type="match status" value="1"/>
</dbReference>
<dbReference type="RefSeq" id="WP_068366978.1">
    <property type="nucleotide sequence ID" value="NZ_CAMQER010000022.1"/>
</dbReference>
<dbReference type="PANTHER" id="PTHR37300">
    <property type="entry name" value="UPF0291 PROTEIN CBO2609/CLC_2481"/>
    <property type="match status" value="1"/>
</dbReference>
<dbReference type="EMBL" id="LSDG01000019">
    <property type="protein sequence ID" value="KXB67282.1"/>
    <property type="molecule type" value="Genomic_DNA"/>
</dbReference>
<protein>
    <recommendedName>
        <fullName evidence="2">UPF0291 protein HMPREF1863_00466</fullName>
    </recommendedName>
</protein>